<dbReference type="AlphaFoldDB" id="A0A2Z3GQC4"/>
<reference evidence="1 2" key="1">
    <citation type="submission" date="2018-01" db="EMBL/GenBank/DDBJ databases">
        <title>G. obscuriglobus.</title>
        <authorList>
            <person name="Franke J."/>
            <person name="Blomberg W."/>
            <person name="Selmecki A."/>
        </authorList>
    </citation>
    <scope>NUCLEOTIDE SEQUENCE [LARGE SCALE GENOMIC DNA]</scope>
    <source>
        <strain evidence="1 2">DSM 5831</strain>
    </source>
</reference>
<evidence type="ECO:0000313" key="1">
    <source>
        <dbReference type="EMBL" id="AWM36499.1"/>
    </source>
</evidence>
<evidence type="ECO:0000313" key="2">
    <source>
        <dbReference type="Proteomes" id="UP000245802"/>
    </source>
</evidence>
<gene>
    <name evidence="1" type="ORF">C1280_05325</name>
</gene>
<accession>A0A2Z3GQC4</accession>
<proteinExistence type="predicted"/>
<name>A0A2Z3GQC4_9BACT</name>
<dbReference type="EMBL" id="CP025958">
    <property type="protein sequence ID" value="AWM36499.1"/>
    <property type="molecule type" value="Genomic_DNA"/>
</dbReference>
<sequence length="136" mass="13912">MFVHPHCPCSRATLAELTQVTGAAPDLAVQMLFVVPYGVDSGWARGELWDQAARVPGARVALDLDGVQARLFGAETSGHATLTAPNGAVVFSGGLTPSRGRAGEGLARRAVLSWVRGGTGASTAPVFGCELLTPGA</sequence>
<dbReference type="KEGG" id="gog:C1280_05325"/>
<dbReference type="Proteomes" id="UP000245802">
    <property type="component" value="Chromosome"/>
</dbReference>
<keyword evidence="2" id="KW-1185">Reference proteome</keyword>
<protein>
    <submittedName>
        <fullName evidence="1">RedB protein</fullName>
    </submittedName>
</protein>
<dbReference type="Gene3D" id="3.40.30.10">
    <property type="entry name" value="Glutaredoxin"/>
    <property type="match status" value="1"/>
</dbReference>
<organism evidence="1 2">
    <name type="scientific">Gemmata obscuriglobus</name>
    <dbReference type="NCBI Taxonomy" id="114"/>
    <lineage>
        <taxon>Bacteria</taxon>
        <taxon>Pseudomonadati</taxon>
        <taxon>Planctomycetota</taxon>
        <taxon>Planctomycetia</taxon>
        <taxon>Gemmatales</taxon>
        <taxon>Gemmataceae</taxon>
        <taxon>Gemmata</taxon>
    </lineage>
</organism>